<feature type="signal peptide" evidence="1">
    <location>
        <begin position="1"/>
        <end position="24"/>
    </location>
</feature>
<dbReference type="Gene3D" id="3.30.2080.10">
    <property type="entry name" value="GH92 mannosidase domain"/>
    <property type="match status" value="1"/>
</dbReference>
<organism evidence="3 4">
    <name type="scientific">Tenggerimyces flavus</name>
    <dbReference type="NCBI Taxonomy" id="1708749"/>
    <lineage>
        <taxon>Bacteria</taxon>
        <taxon>Bacillati</taxon>
        <taxon>Actinomycetota</taxon>
        <taxon>Actinomycetes</taxon>
        <taxon>Propionibacteriales</taxon>
        <taxon>Nocardioidaceae</taxon>
        <taxon>Tenggerimyces</taxon>
    </lineage>
</organism>
<dbReference type="SUPFAM" id="SSF48208">
    <property type="entry name" value="Six-hairpin glycosidases"/>
    <property type="match status" value="1"/>
</dbReference>
<keyword evidence="1" id="KW-0732">Signal</keyword>
<dbReference type="InterPro" id="IPR041371">
    <property type="entry name" value="GH92_N"/>
</dbReference>
<dbReference type="InterPro" id="IPR050883">
    <property type="entry name" value="PNGase"/>
</dbReference>
<dbReference type="EMBL" id="JBHRZH010000058">
    <property type="protein sequence ID" value="MFC3766757.1"/>
    <property type="molecule type" value="Genomic_DNA"/>
</dbReference>
<dbReference type="PANTHER" id="PTHR12143:SF39">
    <property type="entry name" value="SECRETED PROTEIN"/>
    <property type="match status" value="1"/>
</dbReference>
<dbReference type="Pfam" id="PF07971">
    <property type="entry name" value="Glyco_hydro_92"/>
    <property type="match status" value="1"/>
</dbReference>
<dbReference type="PANTHER" id="PTHR12143">
    <property type="entry name" value="PEPTIDE N-GLYCANASE PNGASE -RELATED"/>
    <property type="match status" value="1"/>
</dbReference>
<dbReference type="SUPFAM" id="SSF50370">
    <property type="entry name" value="Ricin B-like lectins"/>
    <property type="match status" value="1"/>
</dbReference>
<proteinExistence type="predicted"/>
<keyword evidence="3" id="KW-0378">Hydrolase</keyword>
<dbReference type="InterPro" id="IPR005887">
    <property type="entry name" value="GH92_a_mannosidase_put"/>
</dbReference>
<dbReference type="InterPro" id="IPR008928">
    <property type="entry name" value="6-hairpin_glycosidase_sf"/>
</dbReference>
<name>A0ABV7YNY8_9ACTN</name>
<keyword evidence="4" id="KW-1185">Reference proteome</keyword>
<dbReference type="Pfam" id="PF17678">
    <property type="entry name" value="Glyco_hydro_92N"/>
    <property type="match status" value="1"/>
</dbReference>
<evidence type="ECO:0000256" key="1">
    <source>
        <dbReference type="SAM" id="SignalP"/>
    </source>
</evidence>
<dbReference type="SMART" id="SM00458">
    <property type="entry name" value="RICIN"/>
    <property type="match status" value="1"/>
</dbReference>
<feature type="chain" id="PRO_5045613044" evidence="1">
    <location>
        <begin position="25"/>
        <end position="854"/>
    </location>
</feature>
<sequence>MRRLLALFTIVAAAGLVPAPAASAVTIDDPAQYVNPFVGTKPGGPDFGHGGGAGNTYPGANAPFGMLQWSPDTVTKQAGGYAYDDNRIRGFSLTHISGPGCDDYGNIPFLPILGNGLVSHYPFSHANEQASPGTYSVTFDNGLKTELAADTRGGVARFTYPGTGPASLLIDVAKALNNATGAFTVSGNTISGYSDGGGFCGAGNKYRVHFSATFDRPITGYDTPTTTQPILHFDTSAGRTVTARLGISFVSVANATANRTAEIGTRTFEQVRDASRADWNALLGRIAVGGGTDIQRRVFYTALYHSLLFPQTFNDVNGQYVGFDKVVHTTESGRNVYATYSGWDVYRSQLPLIGLLDDKIASDIGQSLLRQVEQSGYLDRWTLANGGTGVMVGDPLSIIGSTMYAFGGTNFDATGFLQRAVAASDSHAQRPGHVQYFQHGYVPNGTGGVWGPAATSLEYYSADFALSALARRLGQTTVANDLLSKAQGWRNLANNGWIQHRNADGSFGAFDPASDANYVEGNGAQYAWMVPFNHAGLFGVMGGNAGAQAKLDTFFTKLNAGPHEPYAYLGNEPSANTPWAYVYAGAPAKAQDVVRRALLTLYKATPDGEAGNDDLGQMSAWAVWAALGMYPQVPGRSELVLASPQFSEITIRRGNGATISVSAPGASDSARYVQSLTVNGAASSKPWLSEAFVAAGGSLAFTLGTSPSAWGSAPADAPPSYDVTVTPGASGPIVGLGAKCVDVANSSPADGTAVQLFTCNGSTAQRWTVRSDHSLSALGKCLDVVHSGMTDGAKVQLWTCNRTNAQVWVPQPNGSLRNPNSGRCLDLPNSNTADGTRLQIWTCNGTNAQGWAVP</sequence>
<dbReference type="EC" id="3.2.1.-" evidence="3"/>
<dbReference type="InterPro" id="IPR035992">
    <property type="entry name" value="Ricin_B-like_lectins"/>
</dbReference>
<dbReference type="NCBIfam" id="TIGR01180">
    <property type="entry name" value="aman2_put"/>
    <property type="match status" value="1"/>
</dbReference>
<dbReference type="GO" id="GO:0016798">
    <property type="term" value="F:hydrolase activity, acting on glycosyl bonds"/>
    <property type="evidence" value="ECO:0007669"/>
    <property type="project" value="UniProtKB-KW"/>
</dbReference>
<dbReference type="Proteomes" id="UP001595699">
    <property type="component" value="Unassembled WGS sequence"/>
</dbReference>
<dbReference type="RefSeq" id="WP_239553959.1">
    <property type="nucleotide sequence ID" value="NZ_JAFBCM010000001.1"/>
</dbReference>
<dbReference type="Gene3D" id="2.80.10.50">
    <property type="match status" value="2"/>
</dbReference>
<protein>
    <submittedName>
        <fullName evidence="3">GH92 family glycosyl hydrolase</fullName>
        <ecNumber evidence="3">3.2.1.-</ecNumber>
    </submittedName>
</protein>
<gene>
    <name evidence="3" type="ORF">ACFOUW_38430</name>
</gene>
<feature type="domain" description="Ricin B lectin" evidence="2">
    <location>
        <begin position="730"/>
        <end position="854"/>
    </location>
</feature>
<keyword evidence="3" id="KW-0326">Glycosidase</keyword>
<evidence type="ECO:0000313" key="3">
    <source>
        <dbReference type="EMBL" id="MFC3766757.1"/>
    </source>
</evidence>
<dbReference type="CDD" id="cd23451">
    <property type="entry name" value="beta-trefoil_Ricin_laminarinase"/>
    <property type="match status" value="1"/>
</dbReference>
<evidence type="ECO:0000313" key="4">
    <source>
        <dbReference type="Proteomes" id="UP001595699"/>
    </source>
</evidence>
<reference evidence="4" key="1">
    <citation type="journal article" date="2019" name="Int. J. Syst. Evol. Microbiol.">
        <title>The Global Catalogue of Microorganisms (GCM) 10K type strain sequencing project: providing services to taxonomists for standard genome sequencing and annotation.</title>
        <authorList>
            <consortium name="The Broad Institute Genomics Platform"/>
            <consortium name="The Broad Institute Genome Sequencing Center for Infectious Disease"/>
            <person name="Wu L."/>
            <person name="Ma J."/>
        </authorList>
    </citation>
    <scope>NUCLEOTIDE SEQUENCE [LARGE SCALE GENOMIC DNA]</scope>
    <source>
        <strain evidence="4">CGMCC 4.7241</strain>
    </source>
</reference>
<evidence type="ECO:0000259" key="2">
    <source>
        <dbReference type="SMART" id="SM00458"/>
    </source>
</evidence>
<dbReference type="PROSITE" id="PS50231">
    <property type="entry name" value="RICIN_B_LECTIN"/>
    <property type="match status" value="1"/>
</dbReference>
<comment type="caution">
    <text evidence="3">The sequence shown here is derived from an EMBL/GenBank/DDBJ whole genome shotgun (WGS) entry which is preliminary data.</text>
</comment>
<dbReference type="InterPro" id="IPR014718">
    <property type="entry name" value="GH-type_carb-bd"/>
</dbReference>
<dbReference type="InterPro" id="IPR012939">
    <property type="entry name" value="Glyco_hydro_92"/>
</dbReference>
<dbReference type="Pfam" id="PF00652">
    <property type="entry name" value="Ricin_B_lectin"/>
    <property type="match status" value="1"/>
</dbReference>
<dbReference type="Gene3D" id="2.70.98.10">
    <property type="match status" value="1"/>
</dbReference>
<dbReference type="InterPro" id="IPR000772">
    <property type="entry name" value="Ricin_B_lectin"/>
</dbReference>
<dbReference type="Gene3D" id="1.20.1610.10">
    <property type="entry name" value="alpha-1,2-mannosidases domains"/>
    <property type="match status" value="1"/>
</dbReference>
<accession>A0ABV7YNY8</accession>
<dbReference type="Gene3D" id="1.20.1050.60">
    <property type="entry name" value="alpha-1,2-mannosidase"/>
    <property type="match status" value="1"/>
</dbReference>